<accession>A0ABN9RWS9</accession>
<dbReference type="Pfam" id="PF05419">
    <property type="entry name" value="GUN4"/>
    <property type="match status" value="1"/>
</dbReference>
<evidence type="ECO:0000313" key="3">
    <source>
        <dbReference type="Proteomes" id="UP001189429"/>
    </source>
</evidence>
<evidence type="ECO:0000313" key="2">
    <source>
        <dbReference type="EMBL" id="CAK0822975.1"/>
    </source>
</evidence>
<feature type="domain" description="GUN4-like" evidence="1">
    <location>
        <begin position="131"/>
        <end position="271"/>
    </location>
</feature>
<dbReference type="InterPro" id="IPR037215">
    <property type="entry name" value="GUN4-like_sf"/>
</dbReference>
<dbReference type="EMBL" id="CAUYUJ010008131">
    <property type="protein sequence ID" value="CAK0822975.1"/>
    <property type="molecule type" value="Genomic_DNA"/>
</dbReference>
<gene>
    <name evidence="2" type="ORF">PCOR1329_LOCUS23853</name>
</gene>
<dbReference type="SUPFAM" id="SSF140869">
    <property type="entry name" value="GUN4-like"/>
    <property type="match status" value="1"/>
</dbReference>
<sequence length="303" mass="32914">MSVASSSSPLVGGARARSCSRLALRAAREREAGRPWFKPFVTSGAPRGCPGSALAPPFWRCLQRRRGHAPRARGGGPALVPKGFTPVPPCSSCAISAGRSPVLGLAAAPQRSRQARVARASAADDAPELVSEHGADYSALKGALEKGDFREADAETRRLLIELAGPAAKTRGWVYFTEVRSIADADMNTIDNLWQHFSGGKFGFVPQRKVWQRCRGQFDKFALEVSWFTDNWQNRNWPDEFVYSLDAPKGHLPLTNCIRGAQVLQEVLSHKAYDNKKVVTSSASTVQRAPAASTEKRSALAML</sequence>
<dbReference type="InterPro" id="IPR008629">
    <property type="entry name" value="GUN4-like"/>
</dbReference>
<protein>
    <recommendedName>
        <fullName evidence="1">GUN4-like domain-containing protein</fullName>
    </recommendedName>
</protein>
<name>A0ABN9RWS9_9DINO</name>
<keyword evidence="3" id="KW-1185">Reference proteome</keyword>
<comment type="caution">
    <text evidence="2">The sequence shown here is derived from an EMBL/GenBank/DDBJ whole genome shotgun (WGS) entry which is preliminary data.</text>
</comment>
<dbReference type="PANTHER" id="PTHR34800:SF1">
    <property type="entry name" value="TETRAPYRROLE-BINDING PROTEIN, CHLOROPLASTIC"/>
    <property type="match status" value="1"/>
</dbReference>
<reference evidence="2" key="1">
    <citation type="submission" date="2023-10" db="EMBL/GenBank/DDBJ databases">
        <authorList>
            <person name="Chen Y."/>
            <person name="Shah S."/>
            <person name="Dougan E. K."/>
            <person name="Thang M."/>
            <person name="Chan C."/>
        </authorList>
    </citation>
    <scope>NUCLEOTIDE SEQUENCE [LARGE SCALE GENOMIC DNA]</scope>
</reference>
<dbReference type="CDD" id="cd16383">
    <property type="entry name" value="GUN4"/>
    <property type="match status" value="1"/>
</dbReference>
<dbReference type="PANTHER" id="PTHR34800">
    <property type="entry name" value="TETRAPYRROLE-BINDING PROTEIN, CHLOROPLASTIC"/>
    <property type="match status" value="1"/>
</dbReference>
<evidence type="ECO:0000259" key="1">
    <source>
        <dbReference type="Pfam" id="PF05419"/>
    </source>
</evidence>
<dbReference type="Gene3D" id="1.10.10.1770">
    <property type="entry name" value="Gun4-like"/>
    <property type="match status" value="1"/>
</dbReference>
<dbReference type="Proteomes" id="UP001189429">
    <property type="component" value="Unassembled WGS sequence"/>
</dbReference>
<dbReference type="Gene3D" id="1.25.40.620">
    <property type="match status" value="1"/>
</dbReference>
<organism evidence="2 3">
    <name type="scientific">Prorocentrum cordatum</name>
    <dbReference type="NCBI Taxonomy" id="2364126"/>
    <lineage>
        <taxon>Eukaryota</taxon>
        <taxon>Sar</taxon>
        <taxon>Alveolata</taxon>
        <taxon>Dinophyceae</taxon>
        <taxon>Prorocentrales</taxon>
        <taxon>Prorocentraceae</taxon>
        <taxon>Prorocentrum</taxon>
    </lineage>
</organism>
<proteinExistence type="predicted"/>